<evidence type="ECO:0000256" key="1">
    <source>
        <dbReference type="SAM" id="Phobius"/>
    </source>
</evidence>
<dbReference type="EMBL" id="CP001738">
    <property type="protein sequence ID" value="ACY95711.1"/>
    <property type="molecule type" value="Genomic_DNA"/>
</dbReference>
<organism evidence="2 3">
    <name type="scientific">Thermomonospora curvata (strain ATCC 19995 / DSM 43183 / JCM 3096 / KCTC 9072 / NBRC 15933 / NCIMB 10081 / Henssen B9)</name>
    <dbReference type="NCBI Taxonomy" id="471852"/>
    <lineage>
        <taxon>Bacteria</taxon>
        <taxon>Bacillati</taxon>
        <taxon>Actinomycetota</taxon>
        <taxon>Actinomycetes</taxon>
        <taxon>Streptosporangiales</taxon>
        <taxon>Thermomonosporaceae</taxon>
        <taxon>Thermomonospora</taxon>
    </lineage>
</organism>
<keyword evidence="1" id="KW-0812">Transmembrane</keyword>
<keyword evidence="1" id="KW-0472">Membrane</keyword>
<evidence type="ECO:0000313" key="3">
    <source>
        <dbReference type="Proteomes" id="UP000001918"/>
    </source>
</evidence>
<proteinExistence type="predicted"/>
<dbReference type="Proteomes" id="UP000001918">
    <property type="component" value="Chromosome"/>
</dbReference>
<dbReference type="HOGENOM" id="CLU_2866335_0_0_11"/>
<protein>
    <submittedName>
        <fullName evidence="2">Uncharacterized protein</fullName>
    </submittedName>
</protein>
<feature type="transmembrane region" description="Helical" evidence="1">
    <location>
        <begin position="43"/>
        <end position="62"/>
    </location>
</feature>
<feature type="transmembrane region" description="Helical" evidence="1">
    <location>
        <begin position="17"/>
        <end position="37"/>
    </location>
</feature>
<gene>
    <name evidence="2" type="ordered locus">Tcur_0103</name>
</gene>
<sequence length="64" mass="6732">MPPAGPGHSVEDMSKTVLKIAGILLAAWLIFSVLGAILSTVKFFLLVGLIAAVVMLVVTLITKR</sequence>
<evidence type="ECO:0000313" key="2">
    <source>
        <dbReference type="EMBL" id="ACY95711.1"/>
    </source>
</evidence>
<keyword evidence="3" id="KW-1185">Reference proteome</keyword>
<reference evidence="2 3" key="1">
    <citation type="journal article" date="2011" name="Stand. Genomic Sci.">
        <title>Complete genome sequence of Thermomonospora curvata type strain (B9).</title>
        <authorList>
            <person name="Chertkov O."/>
            <person name="Sikorski J."/>
            <person name="Nolan M."/>
            <person name="Lapidus A."/>
            <person name="Lucas S."/>
            <person name="Del Rio T.G."/>
            <person name="Tice H."/>
            <person name="Cheng J.F."/>
            <person name="Goodwin L."/>
            <person name="Pitluck S."/>
            <person name="Liolios K."/>
            <person name="Ivanova N."/>
            <person name="Mavromatis K."/>
            <person name="Mikhailova N."/>
            <person name="Ovchinnikova G."/>
            <person name="Pati A."/>
            <person name="Chen A."/>
            <person name="Palaniappan K."/>
            <person name="Djao O.D."/>
            <person name="Land M."/>
            <person name="Hauser L."/>
            <person name="Chang Y.J."/>
            <person name="Jeffries C.D."/>
            <person name="Brettin T."/>
            <person name="Han C."/>
            <person name="Detter J.C."/>
            <person name="Rohde M."/>
            <person name="Goker M."/>
            <person name="Woyke T."/>
            <person name="Bristow J."/>
            <person name="Eisen J.A."/>
            <person name="Markowitz V."/>
            <person name="Hugenholtz P."/>
            <person name="Klenk H.P."/>
            <person name="Kyrpides N.C."/>
        </authorList>
    </citation>
    <scope>NUCLEOTIDE SEQUENCE [LARGE SCALE GENOMIC DNA]</scope>
    <source>
        <strain evidence="3">ATCC 19995 / DSM 43183 / JCM 3096 / KCTC 9072 / NBRC 15933 / NCIMB 10081 / Henssen B9</strain>
    </source>
</reference>
<dbReference type="AlphaFoldDB" id="D1ADK1"/>
<keyword evidence="1" id="KW-1133">Transmembrane helix</keyword>
<accession>D1ADK1</accession>
<name>D1ADK1_THECD</name>
<dbReference type="KEGG" id="tcu:Tcur_0103"/>